<name>A0A3D9IW05_9BACL</name>
<proteinExistence type="predicted"/>
<dbReference type="OrthoDB" id="2111446at2"/>
<comment type="caution">
    <text evidence="1">The sequence shown here is derived from an EMBL/GenBank/DDBJ whole genome shotgun (WGS) entry which is preliminary data.</text>
</comment>
<protein>
    <submittedName>
        <fullName evidence="1">Uncharacterized protein</fullName>
    </submittedName>
</protein>
<organism evidence="1 2">
    <name type="scientific">Cohnella phaseoli</name>
    <dbReference type="NCBI Taxonomy" id="456490"/>
    <lineage>
        <taxon>Bacteria</taxon>
        <taxon>Bacillati</taxon>
        <taxon>Bacillota</taxon>
        <taxon>Bacilli</taxon>
        <taxon>Bacillales</taxon>
        <taxon>Paenibacillaceae</taxon>
        <taxon>Cohnella</taxon>
    </lineage>
</organism>
<evidence type="ECO:0000313" key="2">
    <source>
        <dbReference type="Proteomes" id="UP000256977"/>
    </source>
</evidence>
<keyword evidence="2" id="KW-1185">Reference proteome</keyword>
<reference evidence="1 2" key="1">
    <citation type="submission" date="2018-07" db="EMBL/GenBank/DDBJ databases">
        <title>Genomic Encyclopedia of Type Strains, Phase III (KMG-III): the genomes of soil and plant-associated and newly described type strains.</title>
        <authorList>
            <person name="Whitman W."/>
        </authorList>
    </citation>
    <scope>NUCLEOTIDE SEQUENCE [LARGE SCALE GENOMIC DNA]</scope>
    <source>
        <strain evidence="1 2">CECT 7287</strain>
    </source>
</reference>
<dbReference type="RefSeq" id="WP_116062982.1">
    <property type="nucleotide sequence ID" value="NZ_QRDZ01000020.1"/>
</dbReference>
<dbReference type="AlphaFoldDB" id="A0A3D9IW05"/>
<dbReference type="Proteomes" id="UP000256977">
    <property type="component" value="Unassembled WGS sequence"/>
</dbReference>
<sequence>MANLKYKIGLIGSPVKFVSWTEETVRSMKQIGFNALQLNIAWGGRPHDEPLNLEDVVALSGEASLKYEQEIPIGGDSSSGAWERRRNDLKERIRLCKQAGLRSIFHFGAPYNGKDGYRDLPLDNCLLDGVTPDRYVALLERFNEEFPGVDDLLLYTYDQDAWLCNEFGTCESCRGIPLDERVVPFVNLLARTWKRLTGGRLWWEPWELSAGQVLKAIEKLDADCVSLALHSNIAEVTATLPVDRFLKNAANLAVKRNIPFVVEGFFTSATEEVEPYEHIAYPLVTLRQLRAIAGIPGAAGVKEYFGIDMTKPDPNLRVTELFFRNPGIGDDEALGELAEPYGTAAEEMKAFWRLSSESFELFPWDVSWFARKIGLCDVSHSMTAAFIRGQQCHTPSWDSTRRAIFMKTDDLEPDPWMIEDIQLRCELSAERATAAIQAGRNALERVSASLRDIFEKNLDELDGFQRRAMSYAYHLRETNLVRIIRSYREDHRDVPERLLAELTALLKEDQQNQRSTEPIQTVLGVLEEDLDEFLDRYFLTPDRNDWVKGPHSLTSR</sequence>
<dbReference type="EMBL" id="QRDZ01000020">
    <property type="protein sequence ID" value="RED65316.1"/>
    <property type="molecule type" value="Genomic_DNA"/>
</dbReference>
<evidence type="ECO:0000313" key="1">
    <source>
        <dbReference type="EMBL" id="RED65316.1"/>
    </source>
</evidence>
<gene>
    <name evidence="1" type="ORF">DFP98_12065</name>
</gene>
<accession>A0A3D9IW05</accession>